<protein>
    <submittedName>
        <fullName evidence="1">WG repeat-containing protein</fullName>
    </submittedName>
</protein>
<evidence type="ECO:0000313" key="2">
    <source>
        <dbReference type="Proteomes" id="UP000625283"/>
    </source>
</evidence>
<dbReference type="Pfam" id="PF14903">
    <property type="entry name" value="WG_beta_rep"/>
    <property type="match status" value="4"/>
</dbReference>
<accession>A0ABS1R1B1</accession>
<dbReference type="PANTHER" id="PTHR37841">
    <property type="entry name" value="GLR2918 PROTEIN"/>
    <property type="match status" value="1"/>
</dbReference>
<reference evidence="1 2" key="1">
    <citation type="submission" date="2021-01" db="EMBL/GenBank/DDBJ databases">
        <title>C459-1 draft genome sequence.</title>
        <authorList>
            <person name="Zhang X.-F."/>
        </authorList>
    </citation>
    <scope>NUCLEOTIDE SEQUENCE [LARGE SCALE GENOMIC DNA]</scope>
    <source>
        <strain evidence="2">C459-1</strain>
    </source>
</reference>
<name>A0ABS1R1B1_9SPHI</name>
<dbReference type="InterPro" id="IPR032774">
    <property type="entry name" value="WG_beta_rep"/>
</dbReference>
<sequence length="766" mass="88642">MKYLICLFLIFQLSLSYTQEYQVVESIEFGDYLSPLMKIKKSGKTYYYHPASDFWIDDVEEHAADLFVVVKDGKYGMLREDGQVLLPSVYDHIKLETRYQGQWREGVAYDYKFAVLKRKGRVGVADEQGNVIVPFDYEDAKVINKAVIAVSQKGLWGWVSTQTGQLIKEPQFEYVTNFYNDDFVEIRDGEQAGLAKATGDVIIPIKYDDYMRILYDGKEIRFEANISTSSYVFDTTGNVLISGHELYRAIQGSNLLVFKEKEYLGIIDPVSKQVIVPASLEYIGGFNRNLANAKKKGRYGVISAQGETVLDFEYDEVSFLKSDGRYTSEYVPTISLDERDSSYGLDPKWKARMEYENEVDKMPYLIAAMNDGQKGIYNWEGNLILPMGKYSGIDAHYYNGKTVYRVENQGKIGVADELGEEILPLDYVVENSYQFSNRGVEYQPQVLKRYLAFSKGKREGSYLEQIGLFDLETKKLIIPMAEQYIDILNEEWMLVRKRLENYDNAFYSYNIKQNRMDTLLQQIAECHLVDNRYWLLEMKNKEYKLVDLQGRLIYKNPTWRTDAGYNLLRFPAYNDKNHGGFYSGLKKIYGEEGNLFINERWEEKRFEGIEQVDVFYEGVALAAKRDVGREGERRKYKYGMIDVAGRVVLPFEYDNVYATGSEDGILQIQKGRHYGLARRDGHILLEPIFDYVELSASYPNIMLTQDGKSGMADKNGNRVVPAIYDDIRRNYHGKDKTWPIIVKKDGWYYVMDKDGNKAPVKAKEYE</sequence>
<comment type="caution">
    <text evidence="1">The sequence shown here is derived from an EMBL/GenBank/DDBJ whole genome shotgun (WGS) entry which is preliminary data.</text>
</comment>
<dbReference type="Proteomes" id="UP000625283">
    <property type="component" value="Unassembled WGS sequence"/>
</dbReference>
<organism evidence="1 2">
    <name type="scientific">Sphingobacterium faecale</name>
    <dbReference type="NCBI Taxonomy" id="2803775"/>
    <lineage>
        <taxon>Bacteria</taxon>
        <taxon>Pseudomonadati</taxon>
        <taxon>Bacteroidota</taxon>
        <taxon>Sphingobacteriia</taxon>
        <taxon>Sphingobacteriales</taxon>
        <taxon>Sphingobacteriaceae</taxon>
        <taxon>Sphingobacterium</taxon>
    </lineage>
</organism>
<proteinExistence type="predicted"/>
<gene>
    <name evidence="1" type="ORF">JKG61_06945</name>
</gene>
<dbReference type="EMBL" id="JAERTY010000003">
    <property type="protein sequence ID" value="MBL1408486.1"/>
    <property type="molecule type" value="Genomic_DNA"/>
</dbReference>
<evidence type="ECO:0000313" key="1">
    <source>
        <dbReference type="EMBL" id="MBL1408486.1"/>
    </source>
</evidence>
<dbReference type="PANTHER" id="PTHR37841:SF1">
    <property type="entry name" value="DUF3298 DOMAIN-CONTAINING PROTEIN"/>
    <property type="match status" value="1"/>
</dbReference>
<keyword evidence="2" id="KW-1185">Reference proteome</keyword>